<feature type="transmembrane region" description="Helical" evidence="1">
    <location>
        <begin position="89"/>
        <end position="111"/>
    </location>
</feature>
<protein>
    <submittedName>
        <fullName evidence="2">Uncharacterized protein</fullName>
    </submittedName>
</protein>
<accession>A0ABV0ZBI6</accession>
<dbReference type="Proteomes" id="UP001469553">
    <property type="component" value="Unassembled WGS sequence"/>
</dbReference>
<name>A0ABV0ZBI6_9TELE</name>
<proteinExistence type="predicted"/>
<keyword evidence="1" id="KW-1133">Transmembrane helix</keyword>
<reference evidence="2 3" key="1">
    <citation type="submission" date="2021-06" db="EMBL/GenBank/DDBJ databases">
        <authorList>
            <person name="Palmer J.M."/>
        </authorList>
    </citation>
    <scope>NUCLEOTIDE SEQUENCE [LARGE SCALE GENOMIC DNA]</scope>
    <source>
        <strain evidence="2 3">AS_MEX2019</strain>
        <tissue evidence="2">Muscle</tissue>
    </source>
</reference>
<evidence type="ECO:0000256" key="1">
    <source>
        <dbReference type="SAM" id="Phobius"/>
    </source>
</evidence>
<keyword evidence="1" id="KW-0472">Membrane</keyword>
<feature type="transmembrane region" description="Helical" evidence="1">
    <location>
        <begin position="15"/>
        <end position="32"/>
    </location>
</feature>
<dbReference type="EMBL" id="JAHRIP010057461">
    <property type="protein sequence ID" value="MEQ2303262.1"/>
    <property type="molecule type" value="Genomic_DNA"/>
</dbReference>
<gene>
    <name evidence="2" type="ORF">AMECASPLE_014946</name>
</gene>
<sequence>MLSFAFLSSHFSSDLEIIHLLLSGGSFTFLNAHKVEAVMTCFIYVDWNCSAVLTIVCFCSYSVTLYIYMSLRVLFLLRTCFLVMSVPEFNMMFSVFTVFLASVYYFTFVSYMKGHGEFLFSFASPRNTFCVHSQYFLRSYAIVFALSRNTLWDSFQTRQLQKLNKHTFLRFIEFYFEIGLKKRICYEACKGTWGDFFILRLQHFLHYHATQYLCVPSQKLCNSL</sequence>
<keyword evidence="3" id="KW-1185">Reference proteome</keyword>
<comment type="caution">
    <text evidence="2">The sequence shown here is derived from an EMBL/GenBank/DDBJ whole genome shotgun (WGS) entry which is preliminary data.</text>
</comment>
<evidence type="ECO:0000313" key="2">
    <source>
        <dbReference type="EMBL" id="MEQ2303262.1"/>
    </source>
</evidence>
<evidence type="ECO:0000313" key="3">
    <source>
        <dbReference type="Proteomes" id="UP001469553"/>
    </source>
</evidence>
<organism evidence="2 3">
    <name type="scientific">Ameca splendens</name>
    <dbReference type="NCBI Taxonomy" id="208324"/>
    <lineage>
        <taxon>Eukaryota</taxon>
        <taxon>Metazoa</taxon>
        <taxon>Chordata</taxon>
        <taxon>Craniata</taxon>
        <taxon>Vertebrata</taxon>
        <taxon>Euteleostomi</taxon>
        <taxon>Actinopterygii</taxon>
        <taxon>Neopterygii</taxon>
        <taxon>Teleostei</taxon>
        <taxon>Neoteleostei</taxon>
        <taxon>Acanthomorphata</taxon>
        <taxon>Ovalentaria</taxon>
        <taxon>Atherinomorphae</taxon>
        <taxon>Cyprinodontiformes</taxon>
        <taxon>Goodeidae</taxon>
        <taxon>Ameca</taxon>
    </lineage>
</organism>
<feature type="transmembrane region" description="Helical" evidence="1">
    <location>
        <begin position="44"/>
        <end position="69"/>
    </location>
</feature>
<keyword evidence="1" id="KW-0812">Transmembrane</keyword>